<dbReference type="AlphaFoldDB" id="A0A9P5TES0"/>
<feature type="compositionally biased region" description="Low complexity" evidence="1">
    <location>
        <begin position="323"/>
        <end position="339"/>
    </location>
</feature>
<dbReference type="EMBL" id="JADNYJ010000313">
    <property type="protein sequence ID" value="KAF8871301.1"/>
    <property type="molecule type" value="Genomic_DNA"/>
</dbReference>
<sequence length="384" mass="42349">MSFFRRTRIHQHGRDGFDFADAAHGFSAPTYTAQYEYEAQSASASYDSHFWDEPASYHSTCHHPEECKECASYEDHLAFSALSFSHSSSDPHSHPSSSSPPSSPTTSSTPPLASSFTDGILQGRLLQREEDDSVLSRYRSRLQHAQQRHTDALRVQTGYRAEMEIMQRELTAVKDRLMAVQIAYEDLAMARLEDHGYLPTFNGLGDSGAAGVGSSSARSEVLSPSLASSSSTFEAMQNAAAAAEAEAEVEARRDVPRVVREAKLSDLIDQDHGHYLFDDEDEFEALQQLHLMEDTEGRSTGFWTDLRRGSFGDDSSDDHGLNSSSSESESTSSPSSISPPSTPSRALRMYSESRLQPLPPLLHYSRLPKPSNLQTPPLFCSRAG</sequence>
<name>A0A9P5TES0_GYMJU</name>
<proteinExistence type="predicted"/>
<accession>A0A9P5TES0</accession>
<keyword evidence="3" id="KW-1185">Reference proteome</keyword>
<evidence type="ECO:0000313" key="2">
    <source>
        <dbReference type="EMBL" id="KAF8871301.1"/>
    </source>
</evidence>
<evidence type="ECO:0000313" key="3">
    <source>
        <dbReference type="Proteomes" id="UP000724874"/>
    </source>
</evidence>
<protein>
    <submittedName>
        <fullName evidence="2">Uncharacterized protein</fullName>
    </submittedName>
</protein>
<dbReference type="OrthoDB" id="3255824at2759"/>
<dbReference type="Proteomes" id="UP000724874">
    <property type="component" value="Unassembled WGS sequence"/>
</dbReference>
<evidence type="ECO:0000256" key="1">
    <source>
        <dbReference type="SAM" id="MobiDB-lite"/>
    </source>
</evidence>
<reference evidence="2" key="1">
    <citation type="submission" date="2020-11" db="EMBL/GenBank/DDBJ databases">
        <authorList>
            <consortium name="DOE Joint Genome Institute"/>
            <person name="Ahrendt S."/>
            <person name="Riley R."/>
            <person name="Andreopoulos W."/>
            <person name="LaButti K."/>
            <person name="Pangilinan J."/>
            <person name="Ruiz-duenas F.J."/>
            <person name="Barrasa J.M."/>
            <person name="Sanchez-Garcia M."/>
            <person name="Camarero S."/>
            <person name="Miyauchi S."/>
            <person name="Serrano A."/>
            <person name="Linde D."/>
            <person name="Babiker R."/>
            <person name="Drula E."/>
            <person name="Ayuso-Fernandez I."/>
            <person name="Pacheco R."/>
            <person name="Padilla G."/>
            <person name="Ferreira P."/>
            <person name="Barriuso J."/>
            <person name="Kellner H."/>
            <person name="Castanera R."/>
            <person name="Alfaro M."/>
            <person name="Ramirez L."/>
            <person name="Pisabarro A.G."/>
            <person name="Kuo A."/>
            <person name="Tritt A."/>
            <person name="Lipzen A."/>
            <person name="He G."/>
            <person name="Yan M."/>
            <person name="Ng V."/>
            <person name="Cullen D."/>
            <person name="Martin F."/>
            <person name="Rosso M.-N."/>
            <person name="Henrissat B."/>
            <person name="Hibbett D."/>
            <person name="Martinez A.T."/>
            <person name="Grigoriev I.V."/>
        </authorList>
    </citation>
    <scope>NUCLEOTIDE SEQUENCE</scope>
    <source>
        <strain evidence="2">AH 44721</strain>
    </source>
</reference>
<gene>
    <name evidence="2" type="ORF">CPB84DRAFT_793353</name>
</gene>
<comment type="caution">
    <text evidence="2">The sequence shown here is derived from an EMBL/GenBank/DDBJ whole genome shotgun (WGS) entry which is preliminary data.</text>
</comment>
<feature type="region of interest" description="Disordered" evidence="1">
    <location>
        <begin position="84"/>
        <end position="114"/>
    </location>
</feature>
<feature type="region of interest" description="Disordered" evidence="1">
    <location>
        <begin position="311"/>
        <end position="384"/>
    </location>
</feature>
<organism evidence="2 3">
    <name type="scientific">Gymnopilus junonius</name>
    <name type="common">Spectacular rustgill mushroom</name>
    <name type="synonym">Gymnopilus spectabilis subsp. junonius</name>
    <dbReference type="NCBI Taxonomy" id="109634"/>
    <lineage>
        <taxon>Eukaryota</taxon>
        <taxon>Fungi</taxon>
        <taxon>Dikarya</taxon>
        <taxon>Basidiomycota</taxon>
        <taxon>Agaricomycotina</taxon>
        <taxon>Agaricomycetes</taxon>
        <taxon>Agaricomycetidae</taxon>
        <taxon>Agaricales</taxon>
        <taxon>Agaricineae</taxon>
        <taxon>Hymenogastraceae</taxon>
        <taxon>Gymnopilus</taxon>
    </lineage>
</organism>